<evidence type="ECO:0000256" key="2">
    <source>
        <dbReference type="ARBA" id="ARBA00004255"/>
    </source>
</evidence>
<comment type="function">
    <text evidence="1">Positive regulator of amino acid starvation-induced autophagy.</text>
</comment>
<evidence type="ECO:0000256" key="5">
    <source>
        <dbReference type="ARBA" id="ARBA00010880"/>
    </source>
</evidence>
<dbReference type="AlphaFoldDB" id="A0A9N9WU14"/>
<dbReference type="GO" id="GO:0005802">
    <property type="term" value="C:trans-Golgi network"/>
    <property type="evidence" value="ECO:0007669"/>
    <property type="project" value="TreeGrafter"/>
</dbReference>
<sequence length="131" mass="14582">MSHSQSSDLNGFDNIPAIDDDEQIVIEDEHTNNNMSNVGSKSMDSINSYDGSRGLDDEGNDQNDDIEKARLISQVLELQNTLDDLNQRVDGVKEENLRLRSENMVLGQYIENLMSASSVFSSTSPSNIKKK</sequence>
<dbReference type="Proteomes" id="UP001153620">
    <property type="component" value="Chromosome 2"/>
</dbReference>
<organism evidence="12 13">
    <name type="scientific">Chironomus riparius</name>
    <dbReference type="NCBI Taxonomy" id="315576"/>
    <lineage>
        <taxon>Eukaryota</taxon>
        <taxon>Metazoa</taxon>
        <taxon>Ecdysozoa</taxon>
        <taxon>Arthropoda</taxon>
        <taxon>Hexapoda</taxon>
        <taxon>Insecta</taxon>
        <taxon>Pterygota</taxon>
        <taxon>Neoptera</taxon>
        <taxon>Endopterygota</taxon>
        <taxon>Diptera</taxon>
        <taxon>Nematocera</taxon>
        <taxon>Chironomoidea</taxon>
        <taxon>Chironomidae</taxon>
        <taxon>Chironominae</taxon>
        <taxon>Chironomus</taxon>
    </lineage>
</organism>
<dbReference type="OrthoDB" id="2163284at2759"/>
<dbReference type="EMBL" id="OU895878">
    <property type="protein sequence ID" value="CAG9804099.1"/>
    <property type="molecule type" value="Genomic_DNA"/>
</dbReference>
<comment type="similarity">
    <text evidence="5">Belongs to the SCOC family.</text>
</comment>
<gene>
    <name evidence="12" type="ORF">CHIRRI_LOCUS6993</name>
</gene>
<evidence type="ECO:0000256" key="7">
    <source>
        <dbReference type="ARBA" id="ARBA00023034"/>
    </source>
</evidence>
<protein>
    <submittedName>
        <fullName evidence="12">Uncharacterized protein</fullName>
    </submittedName>
</protein>
<evidence type="ECO:0000256" key="3">
    <source>
        <dbReference type="ARBA" id="ARBA00004514"/>
    </source>
</evidence>
<feature type="compositionally biased region" description="Polar residues" evidence="11">
    <location>
        <begin position="32"/>
        <end position="50"/>
    </location>
</feature>
<keyword evidence="8 10" id="KW-0175">Coiled coil</keyword>
<dbReference type="PANTHER" id="PTHR21614">
    <property type="entry name" value="SHORT COILED COIL PROTEIN"/>
    <property type="match status" value="1"/>
</dbReference>
<evidence type="ECO:0000256" key="6">
    <source>
        <dbReference type="ARBA" id="ARBA00022490"/>
    </source>
</evidence>
<keyword evidence="13" id="KW-1185">Reference proteome</keyword>
<dbReference type="Pfam" id="PF10224">
    <property type="entry name" value="DUF2205"/>
    <property type="match status" value="1"/>
</dbReference>
<proteinExistence type="inferred from homology"/>
<accession>A0A9N9WU14</accession>
<feature type="region of interest" description="Disordered" evidence="11">
    <location>
        <begin position="1"/>
        <end position="66"/>
    </location>
</feature>
<dbReference type="PANTHER" id="PTHR21614:SF0">
    <property type="entry name" value="GEO08385P1"/>
    <property type="match status" value="1"/>
</dbReference>
<evidence type="ECO:0000313" key="13">
    <source>
        <dbReference type="Proteomes" id="UP001153620"/>
    </source>
</evidence>
<evidence type="ECO:0000256" key="11">
    <source>
        <dbReference type="SAM" id="MobiDB-lite"/>
    </source>
</evidence>
<evidence type="ECO:0000313" key="12">
    <source>
        <dbReference type="EMBL" id="CAG9804099.1"/>
    </source>
</evidence>
<evidence type="ECO:0000256" key="8">
    <source>
        <dbReference type="ARBA" id="ARBA00023054"/>
    </source>
</evidence>
<dbReference type="GO" id="GO:0000139">
    <property type="term" value="C:Golgi membrane"/>
    <property type="evidence" value="ECO:0007669"/>
    <property type="project" value="UniProtKB-SubCell"/>
</dbReference>
<reference evidence="12" key="1">
    <citation type="submission" date="2022-01" db="EMBL/GenBank/DDBJ databases">
        <authorList>
            <person name="King R."/>
        </authorList>
    </citation>
    <scope>NUCLEOTIDE SEQUENCE</scope>
</reference>
<comment type="subcellular location">
    <subcellularLocation>
        <location evidence="3">Cytoplasm</location>
        <location evidence="3">Cytosol</location>
    </subcellularLocation>
    <subcellularLocation>
        <location evidence="2">Golgi apparatus membrane</location>
        <topology evidence="2">Peripheral membrane protein</topology>
        <orientation evidence="2">Cytoplasmic side</orientation>
    </subcellularLocation>
    <subcellularLocation>
        <location evidence="4">Golgi apparatus</location>
        <location evidence="4">trans-Golgi network</location>
    </subcellularLocation>
</comment>
<evidence type="ECO:0000256" key="9">
    <source>
        <dbReference type="ARBA" id="ARBA00023136"/>
    </source>
</evidence>
<evidence type="ECO:0000256" key="4">
    <source>
        <dbReference type="ARBA" id="ARBA00004601"/>
    </source>
</evidence>
<dbReference type="InterPro" id="IPR019357">
    <property type="entry name" value="SCOC"/>
</dbReference>
<name>A0A9N9WU14_9DIPT</name>
<evidence type="ECO:0000256" key="10">
    <source>
        <dbReference type="SAM" id="Coils"/>
    </source>
</evidence>
<dbReference type="Gene3D" id="1.20.5.170">
    <property type="match status" value="1"/>
</dbReference>
<keyword evidence="6" id="KW-0963">Cytoplasm</keyword>
<dbReference type="GO" id="GO:0005829">
    <property type="term" value="C:cytosol"/>
    <property type="evidence" value="ECO:0007669"/>
    <property type="project" value="UniProtKB-SubCell"/>
</dbReference>
<feature type="coiled-coil region" evidence="10">
    <location>
        <begin position="68"/>
        <end position="102"/>
    </location>
</feature>
<keyword evidence="9" id="KW-0472">Membrane</keyword>
<evidence type="ECO:0000256" key="1">
    <source>
        <dbReference type="ARBA" id="ARBA00002743"/>
    </source>
</evidence>
<reference evidence="12" key="2">
    <citation type="submission" date="2022-10" db="EMBL/GenBank/DDBJ databases">
        <authorList>
            <consortium name="ENA_rothamsted_submissions"/>
            <consortium name="culmorum"/>
            <person name="King R."/>
        </authorList>
    </citation>
    <scope>NUCLEOTIDE SEQUENCE</scope>
</reference>
<keyword evidence="7" id="KW-0333">Golgi apparatus</keyword>